<keyword evidence="1" id="KW-1133">Transmembrane helix</keyword>
<evidence type="ECO:0000313" key="3">
    <source>
        <dbReference type="Proteomes" id="UP000247099"/>
    </source>
</evidence>
<comment type="caution">
    <text evidence="2">The sequence shown here is derived from an EMBL/GenBank/DDBJ whole genome shotgun (WGS) entry which is preliminary data.</text>
</comment>
<dbReference type="EMBL" id="QHJQ01000021">
    <property type="protein sequence ID" value="PXA02851.1"/>
    <property type="molecule type" value="Genomic_DNA"/>
</dbReference>
<protein>
    <recommendedName>
        <fullName evidence="4">DUF4760 domain-containing protein</fullName>
    </recommendedName>
</protein>
<name>A0A317ZHK7_9BACT</name>
<gene>
    <name evidence="2" type="ORF">DDZ13_15025</name>
</gene>
<keyword evidence="1" id="KW-0812">Transmembrane</keyword>
<evidence type="ECO:0000256" key="1">
    <source>
        <dbReference type="SAM" id="Phobius"/>
    </source>
</evidence>
<keyword evidence="1" id="KW-0472">Membrane</keyword>
<proteinExistence type="predicted"/>
<evidence type="ECO:0008006" key="4">
    <source>
        <dbReference type="Google" id="ProtNLM"/>
    </source>
</evidence>
<dbReference type="RefSeq" id="WP_110132280.1">
    <property type="nucleotide sequence ID" value="NZ_QHJQ01000021.1"/>
</dbReference>
<evidence type="ECO:0000313" key="2">
    <source>
        <dbReference type="EMBL" id="PXA02851.1"/>
    </source>
</evidence>
<keyword evidence="3" id="KW-1185">Reference proteome</keyword>
<reference evidence="2 3" key="1">
    <citation type="submission" date="2018-05" db="EMBL/GenBank/DDBJ databases">
        <title>Coraliomargarita sinensis sp. nov., isolated from a marine solar saltern.</title>
        <authorList>
            <person name="Zhou L.Y."/>
        </authorList>
    </citation>
    <scope>NUCLEOTIDE SEQUENCE [LARGE SCALE GENOMIC DNA]</scope>
    <source>
        <strain evidence="2 3">WN38</strain>
    </source>
</reference>
<organism evidence="2 3">
    <name type="scientific">Coraliomargarita sinensis</name>
    <dbReference type="NCBI Taxonomy" id="2174842"/>
    <lineage>
        <taxon>Bacteria</taxon>
        <taxon>Pseudomonadati</taxon>
        <taxon>Verrucomicrobiota</taxon>
        <taxon>Opitutia</taxon>
        <taxon>Puniceicoccales</taxon>
        <taxon>Coraliomargaritaceae</taxon>
        <taxon>Coraliomargarita</taxon>
    </lineage>
</organism>
<dbReference type="AlphaFoldDB" id="A0A317ZHK7"/>
<dbReference type="InParanoid" id="A0A317ZHK7"/>
<sequence length="173" mass="20205">MVDIIAQVSDPDPNYLKDVILPVVMFVAGFFVSRLTMSKKDRKDHERQMQKQVDTYQISLNREFNKFTDALREYRDLEGEPSLQDFLNISQAGEAYFTQLKMIADAAFAGTIPSPTRNSTFTQPIKETYEVSIPKFYETLDEIAKRRETSWNGEFRRGNYESISSYYEKYCIE</sequence>
<accession>A0A317ZHK7</accession>
<dbReference type="Proteomes" id="UP000247099">
    <property type="component" value="Unassembled WGS sequence"/>
</dbReference>
<feature type="transmembrane region" description="Helical" evidence="1">
    <location>
        <begin position="19"/>
        <end position="37"/>
    </location>
</feature>